<evidence type="ECO:0000256" key="8">
    <source>
        <dbReference type="ARBA" id="ARBA00022777"/>
    </source>
</evidence>
<evidence type="ECO:0000256" key="10">
    <source>
        <dbReference type="PIRSR" id="PIRSR601805-1"/>
    </source>
</evidence>
<comment type="similarity">
    <text evidence="3 11">Belongs to the carbohydrate kinase PfkB family.</text>
</comment>
<dbReference type="EC" id="2.7.1.20" evidence="4 11"/>
<dbReference type="SUPFAM" id="SSF53613">
    <property type="entry name" value="Ribokinase-like"/>
    <property type="match status" value="1"/>
</dbReference>
<dbReference type="PANTHER" id="PTHR45769">
    <property type="entry name" value="ADENOSINE KINASE"/>
    <property type="match status" value="1"/>
</dbReference>
<keyword evidence="9 11" id="KW-0067">ATP-binding</keyword>
<evidence type="ECO:0000256" key="3">
    <source>
        <dbReference type="ARBA" id="ARBA00010688"/>
    </source>
</evidence>
<proteinExistence type="inferred from homology"/>
<reference evidence="13 14" key="1">
    <citation type="journal article" date="2013" name="PLoS Genet.">
        <title>The genome and development-dependent transcriptomes of Pyronema confluens: a window into fungal evolution.</title>
        <authorList>
            <person name="Traeger S."/>
            <person name="Altegoer F."/>
            <person name="Freitag M."/>
            <person name="Gabaldon T."/>
            <person name="Kempken F."/>
            <person name="Kumar A."/>
            <person name="Marcet-Houben M."/>
            <person name="Poggeler S."/>
            <person name="Stajich J.E."/>
            <person name="Nowrousian M."/>
        </authorList>
    </citation>
    <scope>NUCLEOTIDE SEQUENCE [LARGE SCALE GENOMIC DNA]</scope>
    <source>
        <strain evidence="14">CBS 100304</strain>
        <tissue evidence="13">Vegetative mycelium</tissue>
    </source>
</reference>
<comment type="catalytic activity">
    <reaction evidence="11">
        <text>adenosine + ATP = AMP + ADP + H(+)</text>
        <dbReference type="Rhea" id="RHEA:20824"/>
        <dbReference type="ChEBI" id="CHEBI:15378"/>
        <dbReference type="ChEBI" id="CHEBI:16335"/>
        <dbReference type="ChEBI" id="CHEBI:30616"/>
        <dbReference type="ChEBI" id="CHEBI:456215"/>
        <dbReference type="ChEBI" id="CHEBI:456216"/>
        <dbReference type="EC" id="2.7.1.20"/>
    </reaction>
</comment>
<protein>
    <recommendedName>
        <fullName evidence="4 11">Adenosine kinase</fullName>
        <shortName evidence="11">AK</shortName>
        <ecNumber evidence="4 11">2.7.1.20</ecNumber>
    </recommendedName>
    <alternativeName>
        <fullName evidence="11">Adenosine 5'-phosphotransferase</fullName>
    </alternativeName>
</protein>
<evidence type="ECO:0000313" key="14">
    <source>
        <dbReference type="Proteomes" id="UP000018144"/>
    </source>
</evidence>
<dbReference type="PRINTS" id="PR00989">
    <property type="entry name" value="ADENOKINASE"/>
</dbReference>
<evidence type="ECO:0000256" key="7">
    <source>
        <dbReference type="ARBA" id="ARBA00022741"/>
    </source>
</evidence>
<keyword evidence="7 11" id="KW-0547">Nucleotide-binding</keyword>
<dbReference type="Gene3D" id="3.30.1110.10">
    <property type="match status" value="1"/>
</dbReference>
<dbReference type="OMA" id="RTMCTYL"/>
<dbReference type="UniPathway" id="UPA00588">
    <property type="reaction ID" value="UER00659"/>
</dbReference>
<organism evidence="13 14">
    <name type="scientific">Pyronema omphalodes (strain CBS 100304)</name>
    <name type="common">Pyronema confluens</name>
    <dbReference type="NCBI Taxonomy" id="1076935"/>
    <lineage>
        <taxon>Eukaryota</taxon>
        <taxon>Fungi</taxon>
        <taxon>Dikarya</taxon>
        <taxon>Ascomycota</taxon>
        <taxon>Pezizomycotina</taxon>
        <taxon>Pezizomycetes</taxon>
        <taxon>Pezizales</taxon>
        <taxon>Pyronemataceae</taxon>
        <taxon>Pyronema</taxon>
    </lineage>
</organism>
<dbReference type="Gene3D" id="3.40.1190.20">
    <property type="match status" value="1"/>
</dbReference>
<evidence type="ECO:0000256" key="4">
    <source>
        <dbReference type="ARBA" id="ARBA00012119"/>
    </source>
</evidence>
<dbReference type="PROSITE" id="PS00584">
    <property type="entry name" value="PFKB_KINASES_2"/>
    <property type="match status" value="1"/>
</dbReference>
<evidence type="ECO:0000256" key="9">
    <source>
        <dbReference type="ARBA" id="ARBA00022840"/>
    </source>
</evidence>
<dbReference type="GO" id="GO:0005634">
    <property type="term" value="C:nucleus"/>
    <property type="evidence" value="ECO:0007669"/>
    <property type="project" value="TreeGrafter"/>
</dbReference>
<dbReference type="STRING" id="1076935.U4LSM2"/>
<evidence type="ECO:0000256" key="1">
    <source>
        <dbReference type="ARBA" id="ARBA00001946"/>
    </source>
</evidence>
<dbReference type="InterPro" id="IPR001805">
    <property type="entry name" value="Adenokinase"/>
</dbReference>
<dbReference type="eggNOG" id="KOG2854">
    <property type="taxonomic scope" value="Eukaryota"/>
</dbReference>
<evidence type="ECO:0000256" key="6">
    <source>
        <dbReference type="ARBA" id="ARBA00022726"/>
    </source>
</evidence>
<keyword evidence="6 11" id="KW-0660">Purine salvage</keyword>
<dbReference type="AlphaFoldDB" id="U4LSM2"/>
<dbReference type="InterPro" id="IPR029056">
    <property type="entry name" value="Ribokinase-like"/>
</dbReference>
<comment type="function">
    <text evidence="11">ATP dependent phosphorylation of adenosine and other related nucleoside analogs to monophosphate derivatives.</text>
</comment>
<dbReference type="InterPro" id="IPR011611">
    <property type="entry name" value="PfkB_dom"/>
</dbReference>
<dbReference type="GO" id="GO:0005829">
    <property type="term" value="C:cytosol"/>
    <property type="evidence" value="ECO:0007669"/>
    <property type="project" value="TreeGrafter"/>
</dbReference>
<keyword evidence="11" id="KW-0460">Magnesium</keyword>
<feature type="domain" description="Carbohydrate kinase PfkB" evidence="12">
    <location>
        <begin position="53"/>
        <end position="362"/>
    </location>
</feature>
<comment type="cofactor">
    <cofactor evidence="1 11">
        <name>Mg(2+)</name>
        <dbReference type="ChEBI" id="CHEBI:18420"/>
    </cofactor>
</comment>
<keyword evidence="14" id="KW-1185">Reference proteome</keyword>
<dbReference type="GO" id="GO:0006166">
    <property type="term" value="P:purine ribonucleoside salvage"/>
    <property type="evidence" value="ECO:0007669"/>
    <property type="project" value="UniProtKB-KW"/>
</dbReference>
<dbReference type="Proteomes" id="UP000018144">
    <property type="component" value="Unassembled WGS sequence"/>
</dbReference>
<comment type="pathway">
    <text evidence="2 11">Purine metabolism; AMP biosynthesis via salvage pathway; AMP from adenosine: step 1/1.</text>
</comment>
<sequence>MAPTYPLFCLGNPLLDIQATCDESMLKKYNLDANGIVLVQKEEEAIYQGIYEDIQQGEHVLLAGGAAQNAARGAQYVLPADSVVYVGCVGDDKAADQLRHACSVEGGVRTEYLVDTTEPTGRCAVVITGNERSLVTQLAAANKYKVEHLKSPEIWKLVEAAKVYYVGGFHLTVCPEAIEELAKHAAATNKVFSMNLSAPFLCQFFKKQMDSTEQYWDYLIGNESEALAYAASHGINTDAVKQVTDAQASKASVDSELQTQALIDIARHIAALPKVNTKRPRVVVFTQGTGSTVVVSSDSETASTYPVRKVAAFKDSNGAGDAFAGGFLGGIVLGEDIETAVSRGQWLASLSIQELGPAYPKDKQTFVKA</sequence>
<dbReference type="GO" id="GO:0005524">
    <property type="term" value="F:ATP binding"/>
    <property type="evidence" value="ECO:0007669"/>
    <property type="project" value="UniProtKB-UniRule"/>
</dbReference>
<name>U4LSM2_PYROM</name>
<dbReference type="GO" id="GO:0006144">
    <property type="term" value="P:purine nucleobase metabolic process"/>
    <property type="evidence" value="ECO:0007669"/>
    <property type="project" value="TreeGrafter"/>
</dbReference>
<evidence type="ECO:0000256" key="11">
    <source>
        <dbReference type="RuleBase" id="RU368116"/>
    </source>
</evidence>
<feature type="active site" description="Proton acceptor" evidence="10">
    <location>
        <position position="321"/>
    </location>
</feature>
<dbReference type="Pfam" id="PF00294">
    <property type="entry name" value="PfkB"/>
    <property type="match status" value="1"/>
</dbReference>
<dbReference type="OrthoDB" id="432447at2759"/>
<keyword evidence="5 11" id="KW-0808">Transferase</keyword>
<dbReference type="PANTHER" id="PTHR45769:SF3">
    <property type="entry name" value="ADENOSINE KINASE"/>
    <property type="match status" value="1"/>
</dbReference>
<accession>U4LSM2</accession>
<dbReference type="InterPro" id="IPR002173">
    <property type="entry name" value="Carboh/pur_kinase_PfkB_CS"/>
</dbReference>
<evidence type="ECO:0000313" key="13">
    <source>
        <dbReference type="EMBL" id="CCX34629.1"/>
    </source>
</evidence>
<evidence type="ECO:0000259" key="12">
    <source>
        <dbReference type="Pfam" id="PF00294"/>
    </source>
</evidence>
<gene>
    <name evidence="13" type="ORF">PCON_04022</name>
</gene>
<dbReference type="CDD" id="cd01168">
    <property type="entry name" value="adenosine_kinase"/>
    <property type="match status" value="1"/>
</dbReference>
<evidence type="ECO:0000256" key="2">
    <source>
        <dbReference type="ARBA" id="ARBA00004801"/>
    </source>
</evidence>
<dbReference type="GO" id="GO:0004001">
    <property type="term" value="F:adenosine kinase activity"/>
    <property type="evidence" value="ECO:0007669"/>
    <property type="project" value="UniProtKB-UniRule"/>
</dbReference>
<evidence type="ECO:0000256" key="5">
    <source>
        <dbReference type="ARBA" id="ARBA00022679"/>
    </source>
</evidence>
<dbReference type="EMBL" id="HF936572">
    <property type="protein sequence ID" value="CCX34629.1"/>
    <property type="molecule type" value="Genomic_DNA"/>
</dbReference>
<keyword evidence="8 11" id="KW-0418">Kinase</keyword>
<dbReference type="GO" id="GO:0044209">
    <property type="term" value="P:AMP salvage"/>
    <property type="evidence" value="ECO:0007669"/>
    <property type="project" value="UniProtKB-UniRule"/>
</dbReference>